<organism evidence="2 3">
    <name type="scientific">Streptomyces fuscichromogenes</name>
    <dbReference type="NCBI Taxonomy" id="1324013"/>
    <lineage>
        <taxon>Bacteria</taxon>
        <taxon>Bacillati</taxon>
        <taxon>Actinomycetota</taxon>
        <taxon>Actinomycetes</taxon>
        <taxon>Kitasatosporales</taxon>
        <taxon>Streptomycetaceae</taxon>
        <taxon>Streptomyces</taxon>
    </lineage>
</organism>
<sequence length="60" mass="6941">MAEWRMRTTGDRFIDRPGTHTAPRPTRGSVRRRLEVDDPPQGELESTTVENKALAYAQEW</sequence>
<evidence type="ECO:0000313" key="3">
    <source>
        <dbReference type="Proteomes" id="UP000653411"/>
    </source>
</evidence>
<proteinExistence type="predicted"/>
<keyword evidence="3" id="KW-1185">Reference proteome</keyword>
<dbReference type="Proteomes" id="UP000653411">
    <property type="component" value="Unassembled WGS sequence"/>
</dbReference>
<accession>A0A917UHF5</accession>
<evidence type="ECO:0000256" key="1">
    <source>
        <dbReference type="SAM" id="MobiDB-lite"/>
    </source>
</evidence>
<comment type="caution">
    <text evidence="2">The sequence shown here is derived from an EMBL/GenBank/DDBJ whole genome shotgun (WGS) entry which is preliminary data.</text>
</comment>
<feature type="region of interest" description="Disordered" evidence="1">
    <location>
        <begin position="1"/>
        <end position="31"/>
    </location>
</feature>
<dbReference type="AlphaFoldDB" id="A0A917UHF5"/>
<reference evidence="2" key="1">
    <citation type="journal article" date="2014" name="Int. J. Syst. Evol. Microbiol.">
        <title>Complete genome sequence of Corynebacterium casei LMG S-19264T (=DSM 44701T), isolated from a smear-ripened cheese.</title>
        <authorList>
            <consortium name="US DOE Joint Genome Institute (JGI-PGF)"/>
            <person name="Walter F."/>
            <person name="Albersmeier A."/>
            <person name="Kalinowski J."/>
            <person name="Ruckert C."/>
        </authorList>
    </citation>
    <scope>NUCLEOTIDE SEQUENCE</scope>
    <source>
        <strain evidence="2">CGMCC 4.7110</strain>
    </source>
</reference>
<protein>
    <submittedName>
        <fullName evidence="2">Uncharacterized protein</fullName>
    </submittedName>
</protein>
<reference evidence="2" key="2">
    <citation type="submission" date="2020-09" db="EMBL/GenBank/DDBJ databases">
        <authorList>
            <person name="Sun Q."/>
            <person name="Zhou Y."/>
        </authorList>
    </citation>
    <scope>NUCLEOTIDE SEQUENCE</scope>
    <source>
        <strain evidence="2">CGMCC 4.7110</strain>
    </source>
</reference>
<gene>
    <name evidence="2" type="ORF">GCM10011578_008290</name>
</gene>
<feature type="compositionally biased region" description="Basic and acidic residues" evidence="1">
    <location>
        <begin position="1"/>
        <end position="18"/>
    </location>
</feature>
<name>A0A917UHF5_9ACTN</name>
<dbReference type="EMBL" id="BMML01000002">
    <property type="protein sequence ID" value="GGM90744.1"/>
    <property type="molecule type" value="Genomic_DNA"/>
</dbReference>
<evidence type="ECO:0000313" key="2">
    <source>
        <dbReference type="EMBL" id="GGM90744.1"/>
    </source>
</evidence>